<organism evidence="1 2">
    <name type="scientific">Staphylococcus cohnii</name>
    <dbReference type="NCBI Taxonomy" id="29382"/>
    <lineage>
        <taxon>Bacteria</taxon>
        <taxon>Bacillati</taxon>
        <taxon>Bacillota</taxon>
        <taxon>Bacilli</taxon>
        <taxon>Bacillales</taxon>
        <taxon>Staphylococcaceae</taxon>
        <taxon>Staphylococcus</taxon>
        <taxon>Staphylococcus cohnii species complex</taxon>
    </lineage>
</organism>
<dbReference type="Proteomes" id="UP001159200">
    <property type="component" value="Unassembled WGS sequence"/>
</dbReference>
<name>A0ABT6J263_9STAP</name>
<accession>A0ABT6J263</accession>
<dbReference type="Pfam" id="PF18555">
    <property type="entry name" value="MobL"/>
    <property type="match status" value="1"/>
</dbReference>
<dbReference type="InterPro" id="IPR048101">
    <property type="entry name" value="MobP2"/>
</dbReference>
<evidence type="ECO:0000313" key="2">
    <source>
        <dbReference type="Proteomes" id="UP001159200"/>
    </source>
</evidence>
<gene>
    <name evidence="1" type="primary">mobP2</name>
    <name evidence="1" type="ORF">P5X59_10955</name>
</gene>
<proteinExistence type="predicted"/>
<dbReference type="EMBL" id="JAROYR010000018">
    <property type="protein sequence ID" value="MDH5158827.1"/>
    <property type="molecule type" value="Genomic_DNA"/>
</dbReference>
<dbReference type="RefSeq" id="WP_031770318.1">
    <property type="nucleotide sequence ID" value="NZ_JAROYJ010000013.1"/>
</dbReference>
<reference evidence="1 2" key="1">
    <citation type="submission" date="2023-03" db="EMBL/GenBank/DDBJ databases">
        <title>Bacterial isolates from washroom surfaces on a university campus.</title>
        <authorList>
            <person name="Holman D.B."/>
            <person name="Gzyl K.E."/>
            <person name="Taheri A.E."/>
        </authorList>
    </citation>
    <scope>NUCLEOTIDE SEQUENCE [LARGE SCALE GENOMIC DNA]</scope>
    <source>
        <strain evidence="1 2">RD01</strain>
    </source>
</reference>
<sequence length="391" mass="47037">MPKIVTMSEFEQPQNKSNYGNYVNYVDREEAKKNEHEVFQYDVYAHYMFDEQKSNSMFNENSNYMNKNEIEYTKTKFNEAQKNNGIMWKDVISFDNDSLKEAGIFDPDCKYLDEQKMRQATRKAMQKFEKKEGLENNLVWSSSIHYNTDNIHVHVAAVEKDVTRERGKRKYSTIKEMKSSFANELFDMSGERTKINNFIRDRIVKGIKEQNEPDYNTEMKKQLKKIHEEVKDIPKKEWQYNNNIMKHVRPEIDKFTEMYIKNNHGEEFESFKQDLKKQSKLYKETYGDKSEYKKYEETKMNDLYSRAGNTILKQLKSFNEEYNGIKYKEPNKLDNKNIPNYNPKATSKMQIGYALNNTLYNTQRALRNDFQKERNINQYHYEFDKSYQPEQ</sequence>
<dbReference type="InterPro" id="IPR041073">
    <property type="entry name" value="MobL"/>
</dbReference>
<comment type="caution">
    <text evidence="1">The sequence shown here is derived from an EMBL/GenBank/DDBJ whole genome shotgun (WGS) entry which is preliminary data.</text>
</comment>
<evidence type="ECO:0000313" key="1">
    <source>
        <dbReference type="EMBL" id="MDH5158827.1"/>
    </source>
</evidence>
<protein>
    <submittedName>
        <fullName evidence="1">MobP2 family relaxase</fullName>
    </submittedName>
</protein>
<dbReference type="NCBIfam" id="NF041498">
    <property type="entry name" value="MobP2"/>
    <property type="match status" value="1"/>
</dbReference>
<keyword evidence="2" id="KW-1185">Reference proteome</keyword>